<reference evidence="1 2" key="1">
    <citation type="journal article" date="2016" name="Nat. Commun.">
        <title>Thousands of microbial genomes shed light on interconnected biogeochemical processes in an aquifer system.</title>
        <authorList>
            <person name="Anantharaman K."/>
            <person name="Brown C.T."/>
            <person name="Hug L.A."/>
            <person name="Sharon I."/>
            <person name="Castelle C.J."/>
            <person name="Probst A.J."/>
            <person name="Thomas B.C."/>
            <person name="Singh A."/>
            <person name="Wilkins M.J."/>
            <person name="Karaoz U."/>
            <person name="Brodie E.L."/>
            <person name="Williams K.H."/>
            <person name="Hubbard S.S."/>
            <person name="Banfield J.F."/>
        </authorList>
    </citation>
    <scope>NUCLEOTIDE SEQUENCE [LARGE SCALE GENOMIC DNA]</scope>
</reference>
<proteinExistence type="predicted"/>
<accession>A0A1G2MQG2</accession>
<gene>
    <name evidence="1" type="ORF">A3C06_00860</name>
</gene>
<sequence>MSEYGRAFESTVEGYLQKLLDFGQIKSFTRHPPRSPEDYGGRDFTVSKEVGGVSVERSFGVTISIRSWNRGKRLHPAHPQFCFPIGTNKETINRRILGLFKGLNNSH</sequence>
<comment type="caution">
    <text evidence="1">The sequence shown here is derived from an EMBL/GenBank/DDBJ whole genome shotgun (WGS) entry which is preliminary data.</text>
</comment>
<dbReference type="AlphaFoldDB" id="A0A1G2MQG2"/>
<name>A0A1G2MQG2_9BACT</name>
<evidence type="ECO:0000313" key="2">
    <source>
        <dbReference type="Proteomes" id="UP000177565"/>
    </source>
</evidence>
<organism evidence="1 2">
    <name type="scientific">Candidatus Taylorbacteria bacterium RIFCSPHIGHO2_02_FULL_46_13</name>
    <dbReference type="NCBI Taxonomy" id="1802312"/>
    <lineage>
        <taxon>Bacteria</taxon>
        <taxon>Candidatus Tayloriibacteriota</taxon>
    </lineage>
</organism>
<protein>
    <submittedName>
        <fullName evidence="1">Uncharacterized protein</fullName>
    </submittedName>
</protein>
<dbReference type="Proteomes" id="UP000177565">
    <property type="component" value="Unassembled WGS sequence"/>
</dbReference>
<dbReference type="EMBL" id="MHRQ01000027">
    <property type="protein sequence ID" value="OHA26105.1"/>
    <property type="molecule type" value="Genomic_DNA"/>
</dbReference>
<evidence type="ECO:0000313" key="1">
    <source>
        <dbReference type="EMBL" id="OHA26105.1"/>
    </source>
</evidence>